<dbReference type="VEuPathDB" id="GiardiaDB:DHA2_16745"/>
<feature type="coiled-coil region" evidence="2">
    <location>
        <begin position="990"/>
        <end position="1066"/>
    </location>
</feature>
<evidence type="ECO:0000256" key="2">
    <source>
        <dbReference type="SAM" id="Coils"/>
    </source>
</evidence>
<evidence type="ECO:0000256" key="1">
    <source>
        <dbReference type="PROSITE-ProRule" id="PRU00023"/>
    </source>
</evidence>
<dbReference type="Gene3D" id="1.25.40.20">
    <property type="entry name" value="Ankyrin repeat-containing domain"/>
    <property type="match status" value="2"/>
</dbReference>
<feature type="coiled-coil region" evidence="2">
    <location>
        <begin position="1090"/>
        <end position="1608"/>
    </location>
</feature>
<evidence type="ECO:0000313" key="3">
    <source>
        <dbReference type="EMBL" id="ESU44096.1"/>
    </source>
</evidence>
<dbReference type="SMART" id="SM00248">
    <property type="entry name" value="ANK"/>
    <property type="match status" value="5"/>
</dbReference>
<comment type="caution">
    <text evidence="3">The sequence shown here is derived from an EMBL/GenBank/DDBJ whole genome shotgun (WGS) entry which is preliminary data.</text>
</comment>
<dbReference type="InterPro" id="IPR002110">
    <property type="entry name" value="Ankyrin_rpt"/>
</dbReference>
<accession>V6TZB8</accession>
<feature type="coiled-coil region" evidence="2">
    <location>
        <begin position="322"/>
        <end position="951"/>
    </location>
</feature>
<dbReference type="SUPFAM" id="SSF48403">
    <property type="entry name" value="Ankyrin repeat"/>
    <property type="match status" value="1"/>
</dbReference>
<dbReference type="Gene3D" id="1.20.5.300">
    <property type="match status" value="1"/>
</dbReference>
<feature type="repeat" description="ANK" evidence="1">
    <location>
        <begin position="131"/>
        <end position="163"/>
    </location>
</feature>
<reference evidence="4" key="1">
    <citation type="submission" date="2012-02" db="EMBL/GenBank/DDBJ databases">
        <title>Genome sequencing of Giardia lamblia Genotypes A2 and B isolates (DH and GS) and comparative analysis with the genomes of Genotypes A1 and E (WB and Pig).</title>
        <authorList>
            <person name="Adam R."/>
            <person name="Dahlstrom E."/>
            <person name="Martens C."/>
            <person name="Bruno D."/>
            <person name="Barbian K."/>
            <person name="Porcella S.F."/>
            <person name="Nash T."/>
        </authorList>
    </citation>
    <scope>NUCLEOTIDE SEQUENCE</scope>
    <source>
        <strain evidence="4">GS</strain>
    </source>
</reference>
<dbReference type="VEuPathDB" id="GiardiaDB:GL50803_00137716"/>
<dbReference type="EMBL" id="AHHH01000030">
    <property type="protein sequence ID" value="ESU44096.1"/>
    <property type="molecule type" value="Genomic_DNA"/>
</dbReference>
<dbReference type="PANTHER" id="PTHR24120">
    <property type="entry name" value="GH07239P"/>
    <property type="match status" value="1"/>
</dbReference>
<dbReference type="PROSITE" id="PS50297">
    <property type="entry name" value="ANK_REP_REGION"/>
    <property type="match status" value="2"/>
</dbReference>
<dbReference type="Proteomes" id="UP000018040">
    <property type="component" value="Unassembled WGS sequence"/>
</dbReference>
<gene>
    <name evidence="3" type="ORF">GSB_152366</name>
</gene>
<name>V6TZB8_GIAIN</name>
<sequence>MPAAVSSVGEWFEAIQAGQVELVRNHAAEYAKSVNSDGETGLMIAAREGNVELVKILGFFENGMVNSEGKTAIMIAAEANKGDVCKRLVAYEVNTTYGDFQMTPLMLAAEHGSTSAVSNLLPYLKAKTDTRGRTALMYAAAAGHTDVVKLLVVREKEIVSLDHKTAFVLAAENGHTDIVQCLASYEANLIPEFTRPSLMNFSSSQVGNPAFDLSLSFSLIDAHRFPSGQAGVESLTQTKTQLEHELESKIMQLELKLASLHDESSIVIGQNVSLHNQVKNMEENITTLRIEISRLQSETADKDAIINDLKERLSDMEGLVGAGGSTEDIDNLKCKIRELQNELAEKERDICALNERLTTVPSPTGDATILADYENRINALKDELDARESDLSELRPIAEKTRAFEDELASLRTMLDERNARIAELEQATVSQDEAYATQILEEEIESLRQALLAKDGELDALQTRLEETAARGEPSDFDAIIEAKNSEIARLQDLIQRAESVQRSSADGDKRVAQLEAQIAGLEKLLSEAQGGDDERIKELNEQIADLQFELTNAKEDINERDDEIELLRDRIQEEMKNSAALQEKVDALEADTARGTDSAEYLARIEELQQQVRDLNDRLAEPREALHRLAEPREAPVDETAVRALEEKIEALNDEIEARDNQIAELKELLDSMPAQPADVDSGKLTALEEENDRLKGELQTLNDELDALKASSADEASSLRGQITHLNKEVSDLKESLANARASGDASDIDKLIELQEQLEDAREQLMSLQDKYDCATAEMEEMRKALEEAPVGSTVYTEEPDAPGSEELAKLKEEIDTLKEEIQVLNDELGSMHGQNREQKDEINRLNDALKEKEGLIADLRAQLDNTVPQDDARIKILENEIADLKNTVAARDGAIRELEEKTARLDELEKLAADRGKEITEKEHSLRRLEDEVRQLDDALRELRDRPLSAAPSDQSGAEYVDAQTEVSDVDYEEQAKISSVLDASDDLIQKINELQTLVDDLTRDNDYYKNDREKILAEMDALREDLRNGNLKNDSLATDKERLMRQVRDLTDLTESLRRDLTEQPGQDELAALRQEACDLRSRVDELTDAAKGKDEAIDRLERELAVARASAENTERLSELLDEVESYKAKLDESKEMVKDLLAQLADKDAELAGAARLRTVAGGSDEDTELAKARVASLENEVAELRAQLNGRLAEIDAVHKNLVDSDAEAARLREEAAALRAQLEVAQVPEDTERVRMLEDQLQGARKELAELRVALEAKEMEAEELRGKVATEDPELAGKLEATDATTQKLRENVDALQDELRALNDQLATKTAEAEKAAELGQLVKQLEEDLDKAKQLVSERDALIDELRQRAQGADEDDDLKEKIAELNDEIETLNNDLKDKDAEIAELREQLEAQPTATTVYPESGEEVGDVAALREVQDENAALKDELEAKQSLVDELQEEIESLKQQCDSLKDDMIKLDNANNDKLAALQCSLDESRKQIADLQEEVEVLKNTANDIDPAVVESLQEELRKLQEELDDRENTITELQGLLDEQEGSNADLGAKIDALTRELEEARDARPQSGNDERINALEAEITSLQELLDKANEDLAQKTDECGKAIGEAGNLRKAVEYYKKLVDDIRAGIVVLDDNLSALDLQ</sequence>
<reference evidence="3 4" key="2">
    <citation type="journal article" date="2013" name="Genome Biol. Evol.">
        <title>Genome sequencing of Giardia lamblia genotypes A2 and B isolates (DH and GS) and comparative analysis with the genomes of genotypes A1 and E (WB and Pig).</title>
        <authorList>
            <person name="Adam R.D."/>
            <person name="Dahlstrom E.W."/>
            <person name="Martens C.A."/>
            <person name="Bruno D.P."/>
            <person name="Barbian K.D."/>
            <person name="Ricklefs S.M."/>
            <person name="Hernandez M.M."/>
            <person name="Narla N.P."/>
            <person name="Patel R.B."/>
            <person name="Porcella S.F."/>
            <person name="Nash T.E."/>
        </authorList>
    </citation>
    <scope>NUCLEOTIDE SEQUENCE [LARGE SCALE GENOMIC DNA]</scope>
    <source>
        <strain evidence="3 4">GS</strain>
    </source>
</reference>
<dbReference type="VEuPathDB" id="GiardiaDB:DHA2_153328"/>
<keyword evidence="2" id="KW-0175">Coiled coil</keyword>
<feature type="repeat" description="ANK" evidence="1">
    <location>
        <begin position="37"/>
        <end position="57"/>
    </location>
</feature>
<proteinExistence type="predicted"/>
<dbReference type="InterPro" id="IPR036770">
    <property type="entry name" value="Ankyrin_rpt-contain_sf"/>
</dbReference>
<organism evidence="3 4">
    <name type="scientific">Giardia intestinalis</name>
    <name type="common">Giardia lamblia</name>
    <dbReference type="NCBI Taxonomy" id="5741"/>
    <lineage>
        <taxon>Eukaryota</taxon>
        <taxon>Metamonada</taxon>
        <taxon>Diplomonadida</taxon>
        <taxon>Hexamitidae</taxon>
        <taxon>Giardiinae</taxon>
        <taxon>Giardia</taxon>
    </lineage>
</organism>
<feature type="coiled-coil region" evidence="2">
    <location>
        <begin position="232"/>
        <end position="298"/>
    </location>
</feature>
<evidence type="ECO:0000313" key="4">
    <source>
        <dbReference type="Proteomes" id="UP000018040"/>
    </source>
</evidence>
<dbReference type="PROSITE" id="PS50088">
    <property type="entry name" value="ANK_REPEAT"/>
    <property type="match status" value="2"/>
</dbReference>
<dbReference type="PANTHER" id="PTHR24120:SF4">
    <property type="entry name" value="GH07239P"/>
    <property type="match status" value="1"/>
</dbReference>
<dbReference type="Gene3D" id="1.10.287.1490">
    <property type="match status" value="6"/>
</dbReference>
<dbReference type="OrthoDB" id="10255522at2759"/>
<keyword evidence="1" id="KW-0040">ANK repeat</keyword>
<dbReference type="VEuPathDB" id="GiardiaDB:GL50581_3367"/>
<protein>
    <submittedName>
        <fullName evidence="3">Axoneme-associated protein GASP-180</fullName>
    </submittedName>
</protein>
<dbReference type="Pfam" id="PF12796">
    <property type="entry name" value="Ank_2"/>
    <property type="match status" value="1"/>
</dbReference>
<dbReference type="VEuPathDB" id="GiardiaDB:QR46_0643"/>